<feature type="signal peptide" evidence="2">
    <location>
        <begin position="1"/>
        <end position="17"/>
    </location>
</feature>
<name>A0AAV5T3J7_9BILA</name>
<dbReference type="AlphaFoldDB" id="A0AAV5T3J7"/>
<evidence type="ECO:0000313" key="4">
    <source>
        <dbReference type="Proteomes" id="UP001432027"/>
    </source>
</evidence>
<feature type="transmembrane region" description="Helical" evidence="1">
    <location>
        <begin position="77"/>
        <end position="97"/>
    </location>
</feature>
<keyword evidence="1" id="KW-0472">Membrane</keyword>
<evidence type="ECO:0000256" key="2">
    <source>
        <dbReference type="SAM" id="SignalP"/>
    </source>
</evidence>
<dbReference type="EMBL" id="BTSX01000003">
    <property type="protein sequence ID" value="GMS90161.1"/>
    <property type="molecule type" value="Genomic_DNA"/>
</dbReference>
<proteinExistence type="predicted"/>
<keyword evidence="1" id="KW-0812">Transmembrane</keyword>
<organism evidence="3 4">
    <name type="scientific">Pristionchus entomophagus</name>
    <dbReference type="NCBI Taxonomy" id="358040"/>
    <lineage>
        <taxon>Eukaryota</taxon>
        <taxon>Metazoa</taxon>
        <taxon>Ecdysozoa</taxon>
        <taxon>Nematoda</taxon>
        <taxon>Chromadorea</taxon>
        <taxon>Rhabditida</taxon>
        <taxon>Rhabditina</taxon>
        <taxon>Diplogasteromorpha</taxon>
        <taxon>Diplogasteroidea</taxon>
        <taxon>Neodiplogasteridae</taxon>
        <taxon>Pristionchus</taxon>
    </lineage>
</organism>
<gene>
    <name evidence="3" type="ORF">PENTCL1PPCAC_12336</name>
</gene>
<reference evidence="3" key="1">
    <citation type="submission" date="2023-10" db="EMBL/GenBank/DDBJ databases">
        <title>Genome assembly of Pristionchus species.</title>
        <authorList>
            <person name="Yoshida K."/>
            <person name="Sommer R.J."/>
        </authorList>
    </citation>
    <scope>NUCLEOTIDE SEQUENCE</scope>
    <source>
        <strain evidence="3">RS0144</strain>
    </source>
</reference>
<protein>
    <submittedName>
        <fullName evidence="3">Uncharacterized protein</fullName>
    </submittedName>
</protein>
<keyword evidence="2" id="KW-0732">Signal</keyword>
<evidence type="ECO:0000256" key="1">
    <source>
        <dbReference type="SAM" id="Phobius"/>
    </source>
</evidence>
<comment type="caution">
    <text evidence="3">The sequence shown here is derived from an EMBL/GenBank/DDBJ whole genome shotgun (WGS) entry which is preliminary data.</text>
</comment>
<sequence length="130" mass="14256">MSRLLLLLLILPEIGHGVPVILAKIGSTFLNLFGLGGGDSDKDAGSPSALSCADQSTLFMDSRNSAVDKCAHTPSTLLIVIGITAVVGVIVVLVIVLRRRKRRFLFLSFSKLTIFFFVIYYKHCKRFTRA</sequence>
<feature type="chain" id="PRO_5043944007" evidence="2">
    <location>
        <begin position="18"/>
        <end position="130"/>
    </location>
</feature>
<keyword evidence="1" id="KW-1133">Transmembrane helix</keyword>
<feature type="transmembrane region" description="Helical" evidence="1">
    <location>
        <begin position="104"/>
        <end position="121"/>
    </location>
</feature>
<accession>A0AAV5T3J7</accession>
<evidence type="ECO:0000313" key="3">
    <source>
        <dbReference type="EMBL" id="GMS90161.1"/>
    </source>
</evidence>
<keyword evidence="4" id="KW-1185">Reference proteome</keyword>
<dbReference type="Proteomes" id="UP001432027">
    <property type="component" value="Unassembled WGS sequence"/>
</dbReference>